<evidence type="ECO:0008006" key="3">
    <source>
        <dbReference type="Google" id="ProtNLM"/>
    </source>
</evidence>
<organism evidence="2">
    <name type="scientific">Florenciella parvula</name>
    <dbReference type="NCBI Taxonomy" id="236787"/>
    <lineage>
        <taxon>Eukaryota</taxon>
        <taxon>Sar</taxon>
        <taxon>Stramenopiles</taxon>
        <taxon>Ochrophyta</taxon>
        <taxon>Dictyochophyceae</taxon>
        <taxon>Florenciellales</taxon>
        <taxon>Florenciella</taxon>
    </lineage>
</organism>
<sequence length="345" mass="38340">MASQSRLKVASGEYYSEYYGHRVADLTKVLEGLRSERPEASTIWLAGDSSLDNKHWLFPDTMHSQAASRPRVMMDTTATAAACNGYGHVLTPPRMVKDVNYFVNWELERQGVDAYSLNCAREESTIQDREGERGLMPQDLFIKDNIRPGDTLVVSVGGNDIALRPTPATIVSMAMLLYLSTHTMIEYGVAPGLWYFQNMYRNRVQNYVEKLVSKTKPKRVIINMLYFLDETPGGSWADPTLARLGYDNDPTKLQTLIRTIYATATKRIRIAGTEVIALPLFEIMDGKDSLDYDQRVEPSVQGGSKMGKFFVGTIVARDAAIANGKGAEEPASNSPAPPARAARRT</sequence>
<name>A0A7S2C6B3_9STRA</name>
<protein>
    <recommendedName>
        <fullName evidence="3">SGNH hydrolase-type esterase domain-containing protein</fullName>
    </recommendedName>
</protein>
<reference evidence="2" key="1">
    <citation type="submission" date="2021-01" db="EMBL/GenBank/DDBJ databases">
        <authorList>
            <person name="Corre E."/>
            <person name="Pelletier E."/>
            <person name="Niang G."/>
            <person name="Scheremetjew M."/>
            <person name="Finn R."/>
            <person name="Kale V."/>
            <person name="Holt S."/>
            <person name="Cochrane G."/>
            <person name="Meng A."/>
            <person name="Brown T."/>
            <person name="Cohen L."/>
        </authorList>
    </citation>
    <scope>NUCLEOTIDE SEQUENCE</scope>
    <source>
        <strain evidence="2">RCC1693</strain>
    </source>
</reference>
<feature type="region of interest" description="Disordered" evidence="1">
    <location>
        <begin position="323"/>
        <end position="345"/>
    </location>
</feature>
<proteinExistence type="predicted"/>
<evidence type="ECO:0000256" key="1">
    <source>
        <dbReference type="SAM" id="MobiDB-lite"/>
    </source>
</evidence>
<dbReference type="EMBL" id="HBGT01016404">
    <property type="protein sequence ID" value="CAD9416312.1"/>
    <property type="molecule type" value="Transcribed_RNA"/>
</dbReference>
<dbReference type="AlphaFoldDB" id="A0A7S2C6B3"/>
<gene>
    <name evidence="2" type="ORF">FPAR1323_LOCUS8748</name>
</gene>
<evidence type="ECO:0000313" key="2">
    <source>
        <dbReference type="EMBL" id="CAD9416312.1"/>
    </source>
</evidence>
<accession>A0A7S2C6B3</accession>